<feature type="region of interest" description="Disordered" evidence="1">
    <location>
        <begin position="354"/>
        <end position="374"/>
    </location>
</feature>
<feature type="region of interest" description="Disordered" evidence="1">
    <location>
        <begin position="1"/>
        <end position="35"/>
    </location>
</feature>
<proteinExistence type="predicted"/>
<dbReference type="Proteomes" id="UP001168821">
    <property type="component" value="Unassembled WGS sequence"/>
</dbReference>
<reference evidence="2" key="1">
    <citation type="journal article" date="2023" name="G3 (Bethesda)">
        <title>Whole genome assemblies of Zophobas morio and Tenebrio molitor.</title>
        <authorList>
            <person name="Kaur S."/>
            <person name="Stinson S.A."/>
            <person name="diCenzo G.C."/>
        </authorList>
    </citation>
    <scope>NUCLEOTIDE SEQUENCE</scope>
    <source>
        <strain evidence="2">QUZm001</strain>
    </source>
</reference>
<dbReference type="AlphaFoldDB" id="A0AA38HXU4"/>
<feature type="compositionally biased region" description="Polar residues" evidence="1">
    <location>
        <begin position="358"/>
        <end position="374"/>
    </location>
</feature>
<feature type="compositionally biased region" description="Acidic residues" evidence="1">
    <location>
        <begin position="1"/>
        <end position="20"/>
    </location>
</feature>
<comment type="caution">
    <text evidence="2">The sequence shown here is derived from an EMBL/GenBank/DDBJ whole genome shotgun (WGS) entry which is preliminary data.</text>
</comment>
<dbReference type="EMBL" id="JALNTZ010000007">
    <property type="protein sequence ID" value="KAJ3646423.1"/>
    <property type="molecule type" value="Genomic_DNA"/>
</dbReference>
<evidence type="ECO:0000313" key="2">
    <source>
        <dbReference type="EMBL" id="KAJ3646423.1"/>
    </source>
</evidence>
<sequence>MAEDEEETGEEYTEDEEAIEEGVGFSTQRSRSPKSRKCCNHRIDELSTPYRRIFLALWNEHAYHLPKDKVKNLKLLLRQLYAMSPEETAKYFAELRAEARAAAMRKKLKQKLRKYLMDKHHQRQRQRAFKLFRRLLKCGISYAARNPVPPLVSIRLRYLSNIILEQLCDLRCVDVPNRSNPDKIGNFLISVADWMAIAVERLYFAAQISINQLTVQDDDTSLLQDETFDLSETYKDFGPPAASSTPQKMSLDSQNKTMQVPSKFEDMGQPAGASTPKKLSLDPNNQTTEQMKPPSRLSLKPYYSIIEAKPVASSNPKKSKIPTKKPLYNFQNAKNEKLCLDKSRLEMPPYRFPRKRSQTSATKESLNEKSNTQSFTHRTINKNQTHCIRHIK</sequence>
<name>A0AA38HXU4_9CUCU</name>
<feature type="region of interest" description="Disordered" evidence="1">
    <location>
        <begin position="233"/>
        <end position="295"/>
    </location>
</feature>
<evidence type="ECO:0000313" key="3">
    <source>
        <dbReference type="Proteomes" id="UP001168821"/>
    </source>
</evidence>
<feature type="compositionally biased region" description="Polar residues" evidence="1">
    <location>
        <begin position="242"/>
        <end position="260"/>
    </location>
</feature>
<protein>
    <submittedName>
        <fullName evidence="2">Uncharacterized protein</fullName>
    </submittedName>
</protein>
<gene>
    <name evidence="2" type="ORF">Zmor_024011</name>
</gene>
<evidence type="ECO:0000256" key="1">
    <source>
        <dbReference type="SAM" id="MobiDB-lite"/>
    </source>
</evidence>
<keyword evidence="3" id="KW-1185">Reference proteome</keyword>
<accession>A0AA38HXU4</accession>
<organism evidence="2 3">
    <name type="scientific">Zophobas morio</name>
    <dbReference type="NCBI Taxonomy" id="2755281"/>
    <lineage>
        <taxon>Eukaryota</taxon>
        <taxon>Metazoa</taxon>
        <taxon>Ecdysozoa</taxon>
        <taxon>Arthropoda</taxon>
        <taxon>Hexapoda</taxon>
        <taxon>Insecta</taxon>
        <taxon>Pterygota</taxon>
        <taxon>Neoptera</taxon>
        <taxon>Endopterygota</taxon>
        <taxon>Coleoptera</taxon>
        <taxon>Polyphaga</taxon>
        <taxon>Cucujiformia</taxon>
        <taxon>Tenebrionidae</taxon>
        <taxon>Zophobas</taxon>
    </lineage>
</organism>